<comment type="subcellular location">
    <subcellularLocation>
        <location evidence="1">Bacterial flagellum basal body</location>
    </subcellularLocation>
    <subcellularLocation>
        <location evidence="2">Cell membrane</location>
        <topology evidence="2">Peripheral membrane protein</topology>
    </subcellularLocation>
</comment>
<evidence type="ECO:0000256" key="6">
    <source>
        <dbReference type="ARBA" id="ARBA00022500"/>
    </source>
</evidence>
<dbReference type="PANTHER" id="PTHR30034">
    <property type="entry name" value="FLAGELLAR MOTOR SWITCH PROTEIN FLIM"/>
    <property type="match status" value="1"/>
</dbReference>
<dbReference type="InterPro" id="IPR028976">
    <property type="entry name" value="CheC-like_sf"/>
</dbReference>
<keyword evidence="12" id="KW-0966">Cell projection</keyword>
<dbReference type="Gene3D" id="2.30.330.10">
    <property type="entry name" value="SpoA-like"/>
    <property type="match status" value="1"/>
</dbReference>
<evidence type="ECO:0000313" key="12">
    <source>
        <dbReference type="EMBL" id="VWX36881.1"/>
    </source>
</evidence>
<dbReference type="RefSeq" id="WP_088837358.1">
    <property type="nucleotide sequence ID" value="NZ_LR732308.1"/>
</dbReference>
<dbReference type="CDD" id="cd17908">
    <property type="entry name" value="FliM"/>
    <property type="match status" value="1"/>
</dbReference>
<dbReference type="Pfam" id="PF01052">
    <property type="entry name" value="FliMN_C"/>
    <property type="match status" value="1"/>
</dbReference>
<keyword evidence="13" id="KW-1185">Reference proteome</keyword>
<dbReference type="SUPFAM" id="SSF101801">
    <property type="entry name" value="Surface presentation of antigens (SPOA)"/>
    <property type="match status" value="1"/>
</dbReference>
<evidence type="ECO:0000313" key="13">
    <source>
        <dbReference type="Proteomes" id="UP000439752"/>
    </source>
</evidence>
<dbReference type="PIRSF" id="PIRSF002888">
    <property type="entry name" value="FliM"/>
    <property type="match status" value="1"/>
</dbReference>
<dbReference type="SUPFAM" id="SSF103039">
    <property type="entry name" value="CheC-like"/>
    <property type="match status" value="1"/>
</dbReference>
<dbReference type="GO" id="GO:0009425">
    <property type="term" value="C:bacterial-type flagellum basal body"/>
    <property type="evidence" value="ECO:0007669"/>
    <property type="project" value="UniProtKB-SubCell"/>
</dbReference>
<evidence type="ECO:0000256" key="7">
    <source>
        <dbReference type="ARBA" id="ARBA00022779"/>
    </source>
</evidence>
<dbReference type="SMR" id="A0A653ID80"/>
<evidence type="ECO:0000256" key="2">
    <source>
        <dbReference type="ARBA" id="ARBA00004202"/>
    </source>
</evidence>
<feature type="domain" description="Flagellar motor switch protein FliN-like C-terminal" evidence="11">
    <location>
        <begin position="254"/>
        <end position="324"/>
    </location>
</feature>
<dbReference type="AlphaFoldDB" id="A0A653ID80"/>
<gene>
    <name evidence="12" type="primary">fliM</name>
    <name evidence="12" type="ORF">EXIGUO9Y_30113</name>
</gene>
<name>A0A653ID80_9BACL</name>
<keyword evidence="7" id="KW-0283">Flagellar rotation</keyword>
<dbReference type="Pfam" id="PF02154">
    <property type="entry name" value="FliM"/>
    <property type="match status" value="1"/>
</dbReference>
<evidence type="ECO:0000256" key="4">
    <source>
        <dbReference type="ARBA" id="ARBA00021898"/>
    </source>
</evidence>
<evidence type="ECO:0000256" key="8">
    <source>
        <dbReference type="ARBA" id="ARBA00023136"/>
    </source>
</evidence>
<protein>
    <recommendedName>
        <fullName evidence="4 10">Flagellar motor switch protein FliM</fullName>
    </recommendedName>
</protein>
<keyword evidence="8" id="KW-0472">Membrane</keyword>
<reference evidence="12 13" key="1">
    <citation type="submission" date="2019-10" db="EMBL/GenBank/DDBJ databases">
        <authorList>
            <person name="Karimi E."/>
        </authorList>
    </citation>
    <scope>NUCLEOTIDE SEQUENCE [LARGE SCALE GENOMIC DNA]</scope>
    <source>
        <strain evidence="12">Exiguobacterium sp. 9Y</strain>
    </source>
</reference>
<dbReference type="Proteomes" id="UP000439752">
    <property type="component" value="Unassembled WGS sequence"/>
</dbReference>
<evidence type="ECO:0000256" key="9">
    <source>
        <dbReference type="ARBA" id="ARBA00023143"/>
    </source>
</evidence>
<keyword evidence="12" id="KW-0282">Flagellum</keyword>
<dbReference type="InterPro" id="IPR001543">
    <property type="entry name" value="FliN-like_C"/>
</dbReference>
<dbReference type="GO" id="GO:0005886">
    <property type="term" value="C:plasma membrane"/>
    <property type="evidence" value="ECO:0007669"/>
    <property type="project" value="UniProtKB-SubCell"/>
</dbReference>
<evidence type="ECO:0000256" key="1">
    <source>
        <dbReference type="ARBA" id="ARBA00004117"/>
    </source>
</evidence>
<dbReference type="GO" id="GO:0071978">
    <property type="term" value="P:bacterial-type flagellum-dependent swarming motility"/>
    <property type="evidence" value="ECO:0007669"/>
    <property type="project" value="TreeGrafter"/>
</dbReference>
<evidence type="ECO:0000256" key="3">
    <source>
        <dbReference type="ARBA" id="ARBA00011049"/>
    </source>
</evidence>
<dbReference type="EMBL" id="CABWKQ010000023">
    <property type="protein sequence ID" value="VWX36881.1"/>
    <property type="molecule type" value="Genomic_DNA"/>
</dbReference>
<dbReference type="GO" id="GO:0003774">
    <property type="term" value="F:cytoskeletal motor activity"/>
    <property type="evidence" value="ECO:0007669"/>
    <property type="project" value="InterPro"/>
</dbReference>
<evidence type="ECO:0000259" key="11">
    <source>
        <dbReference type="Pfam" id="PF01052"/>
    </source>
</evidence>
<dbReference type="PANTHER" id="PTHR30034:SF6">
    <property type="entry name" value="YOP PROTEINS TRANSLOCATION PROTEIN Q"/>
    <property type="match status" value="1"/>
</dbReference>
<sequence>MSEVLSQHEIDALLSAISSGDMEVEEIRSQEEERRVKVYDFKRALRFSKDQMRNLTRIHEQFARVLTTHFSAQLRTYVQFTVNTVEQLPYDEFIHSIPNMTLINLVNLKPLDGKVIFEVNPNIAYAMLDRLLGGPGEGMNKIENLTEIETRILTQLFKRAFVQYGEAWESITELEAEYDDLEINPQFLQLVSPNETVILVSIYVTVGEVSGTLNVCLPFVTLEPIIPKLSSHFWMQQEKRKAVDNQESEQMQTQLMGSIVDLKAVLGQTELSFGELLHLEVGDCLSLKTRTSDPVELFVDDRKMFKARPGLNGKHLALQVIQRIEEE</sequence>
<dbReference type="InterPro" id="IPR001689">
    <property type="entry name" value="Flag_FliM"/>
</dbReference>
<dbReference type="GO" id="GO:0050918">
    <property type="term" value="P:positive chemotaxis"/>
    <property type="evidence" value="ECO:0007669"/>
    <property type="project" value="TreeGrafter"/>
</dbReference>
<evidence type="ECO:0000256" key="10">
    <source>
        <dbReference type="NCBIfam" id="TIGR01397"/>
    </source>
</evidence>
<keyword evidence="6" id="KW-0145">Chemotaxis</keyword>
<dbReference type="PRINTS" id="PR00955">
    <property type="entry name" value="FLGMOTORFLIM"/>
</dbReference>
<dbReference type="Gene3D" id="3.40.1550.10">
    <property type="entry name" value="CheC-like"/>
    <property type="match status" value="1"/>
</dbReference>
<accession>A0A653ID80</accession>
<proteinExistence type="inferred from homology"/>
<dbReference type="NCBIfam" id="TIGR01397">
    <property type="entry name" value="fliM_switch"/>
    <property type="match status" value="1"/>
</dbReference>
<organism evidence="12 13">
    <name type="scientific">Exiguobacterium oxidotolerans</name>
    <dbReference type="NCBI Taxonomy" id="223958"/>
    <lineage>
        <taxon>Bacteria</taxon>
        <taxon>Bacillati</taxon>
        <taxon>Bacillota</taxon>
        <taxon>Bacilli</taxon>
        <taxon>Bacillales</taxon>
        <taxon>Bacillales Family XII. Incertae Sedis</taxon>
        <taxon>Exiguobacterium</taxon>
    </lineage>
</organism>
<evidence type="ECO:0000256" key="5">
    <source>
        <dbReference type="ARBA" id="ARBA00022475"/>
    </source>
</evidence>
<keyword evidence="12" id="KW-0969">Cilium</keyword>
<keyword evidence="9" id="KW-0975">Bacterial flagellum</keyword>
<keyword evidence="5" id="KW-1003">Cell membrane</keyword>
<dbReference type="InterPro" id="IPR036429">
    <property type="entry name" value="SpoA-like_sf"/>
</dbReference>
<comment type="similarity">
    <text evidence="3">Belongs to the FliM family.</text>
</comment>